<dbReference type="InterPro" id="IPR001715">
    <property type="entry name" value="CH_dom"/>
</dbReference>
<feature type="compositionally biased region" description="Polar residues" evidence="8">
    <location>
        <begin position="652"/>
        <end position="662"/>
    </location>
</feature>
<feature type="region of interest" description="Disordered" evidence="8">
    <location>
        <begin position="891"/>
        <end position="989"/>
    </location>
</feature>
<feature type="coiled-coil region" evidence="7">
    <location>
        <begin position="857"/>
        <end position="887"/>
    </location>
</feature>
<keyword evidence="3 6" id="KW-0493">Microtubule</keyword>
<dbReference type="GO" id="GO:0036449">
    <property type="term" value="C:microtubule minus-end"/>
    <property type="evidence" value="ECO:0007669"/>
    <property type="project" value="TreeGrafter"/>
</dbReference>
<dbReference type="InterPro" id="IPR032940">
    <property type="entry name" value="CAMSAP"/>
</dbReference>
<reference evidence="11" key="1">
    <citation type="submission" date="2021-06" db="EMBL/GenBank/DDBJ databases">
        <authorList>
            <consortium name="Wellcome Sanger Institute Data Sharing"/>
        </authorList>
    </citation>
    <scope>NUCLEOTIDE SEQUENCE [LARGE SCALE GENOMIC DNA]</scope>
</reference>
<dbReference type="InterPro" id="IPR031372">
    <property type="entry name" value="CAMSAP_CC1"/>
</dbReference>
<reference evidence="11" key="2">
    <citation type="submission" date="2025-08" db="UniProtKB">
        <authorList>
            <consortium name="Ensembl"/>
        </authorList>
    </citation>
    <scope>IDENTIFICATION</scope>
</reference>
<evidence type="ECO:0000313" key="12">
    <source>
        <dbReference type="Proteomes" id="UP000694620"/>
    </source>
</evidence>
<dbReference type="InterPro" id="IPR036872">
    <property type="entry name" value="CH_dom_sf"/>
</dbReference>
<feature type="region of interest" description="Disordered" evidence="8">
    <location>
        <begin position="1169"/>
        <end position="1208"/>
    </location>
</feature>
<dbReference type="PANTHER" id="PTHR21595">
    <property type="entry name" value="PATRONIN"/>
    <property type="match status" value="1"/>
</dbReference>
<dbReference type="GO" id="GO:0031175">
    <property type="term" value="P:neuron projection development"/>
    <property type="evidence" value="ECO:0007669"/>
    <property type="project" value="InterPro"/>
</dbReference>
<accession>A0A8C4SLQ3</accession>
<comment type="domain">
    <text evidence="6">The CKK domain binds microtubules.</text>
</comment>
<dbReference type="CDD" id="cd22249">
    <property type="entry name" value="UDM1_RNF168_RNF169-like"/>
    <property type="match status" value="1"/>
</dbReference>
<feature type="region of interest" description="Disordered" evidence="8">
    <location>
        <begin position="1283"/>
        <end position="1337"/>
    </location>
</feature>
<dbReference type="GO" id="GO:0051011">
    <property type="term" value="F:microtubule minus-end binding"/>
    <property type="evidence" value="ECO:0007669"/>
    <property type="project" value="TreeGrafter"/>
</dbReference>
<dbReference type="Gene3D" id="3.10.20.360">
    <property type="entry name" value="CKK domain"/>
    <property type="match status" value="1"/>
</dbReference>
<feature type="domain" description="Calponin-homology (CH)" evidence="9">
    <location>
        <begin position="211"/>
        <end position="335"/>
    </location>
</feature>
<evidence type="ECO:0000259" key="10">
    <source>
        <dbReference type="PROSITE" id="PS51508"/>
    </source>
</evidence>
<dbReference type="InterPro" id="IPR011033">
    <property type="entry name" value="PRC_barrel-like_sf"/>
</dbReference>
<evidence type="ECO:0000256" key="7">
    <source>
        <dbReference type="SAM" id="Coils"/>
    </source>
</evidence>
<dbReference type="Ensembl" id="ENSECRT00000019390.1">
    <property type="protein sequence ID" value="ENSECRP00000018999.1"/>
    <property type="gene ID" value="ENSECRG00000012704.1"/>
</dbReference>
<comment type="similarity">
    <text evidence="6">Belongs to the CAMSAP1 family.</text>
</comment>
<reference evidence="11" key="3">
    <citation type="submission" date="2025-09" db="UniProtKB">
        <authorList>
            <consortium name="Ensembl"/>
        </authorList>
    </citation>
    <scope>IDENTIFICATION</scope>
</reference>
<dbReference type="Pfam" id="PF11971">
    <property type="entry name" value="CAMSAP_CH"/>
    <property type="match status" value="1"/>
</dbReference>
<proteinExistence type="inferred from homology"/>
<feature type="region of interest" description="Disordered" evidence="8">
    <location>
        <begin position="779"/>
        <end position="835"/>
    </location>
</feature>
<evidence type="ECO:0000256" key="2">
    <source>
        <dbReference type="ARBA" id="ARBA00022490"/>
    </source>
</evidence>
<feature type="compositionally biased region" description="Polar residues" evidence="8">
    <location>
        <begin position="1322"/>
        <end position="1335"/>
    </location>
</feature>
<dbReference type="Pfam" id="PF08683">
    <property type="entry name" value="CAMSAP_CKK"/>
    <property type="match status" value="1"/>
</dbReference>
<sequence>MGDAADSKETKKTFIVPAIKSFDHYDFSRAKIACTLTWLVAKGYGTDNVPADLKEPFYTDQYDQEHIKPPVVNLLLSAELYCRAGSLILKSDAAKPLLGHDAVIQALAQRGLYVTDQEKLVTERDLRKKPIQMNAHLAMIDTLMMAYTVEMVSVEKVVKCVQQYSTFYPDTDMPYDTEDAIICWINKVNEHLKEIILHEQKIRESQSSDTPAGPRSPTKWYWKLVPARYRKEQTMPRQMPCIPPVENLLKDSTDGCALAALIHFYCPDLVKLEDICLKETMSLADSLYNLQLIQEFCQENLNRCCHFTLEDMIYASSSIKNNYLVFMAELFWWFEVVKPPFVQPRVVEIDELVQPVRSIPTVPISNATKRSFMDNPSASSTVIGQTPSLPASLLPLRHSQQNPQKAISGVMRRSTSMSYVDGCIGTWPKEKRSSVHGVSFDIPFDKENTVQSTAAPIRGMTRSISNEGLGFKVNPFPRNIKRNLLFQPVNGQNETEGIEEEIYLTETSGRCAEKNSQVRLANGPVLDDYGNHAGTPSIEEALQIIHDSEKMQGVIQTEKVNNGFFLHSQEIGVNSLKLKREEVLNDSNDEAKGSLSPDTTEVDTGIHVRTEDIQETMDEDSSLKDYTVSMDSDMDHDYELKVGHTREIVSPCPSSVSIKSQAGSTTSSGSGVKMTSFAEQKFKKLNHVDGRSSGSSSQKTTPESSELNIPHMVSWAQTPEESPVKQGKDPTQLLASEMVQLRMKLEEKRRAIEAQKKKVEAAFTRHRQRMGRTAFLTVVKKKGDGTSPLREEAAGSEDEKLSSDDHISKSPEDNRIKPGKCKNDILDNLDSPQSRWLKSPNEEAIVEGDLLEYTKSIEKLNSSLFFLQQEMQRLAQQQEVIMQMREQQAWVISPPQPSPQKQVRELRTSSRSTGSMSPVLSSGESPRTSHRSPQTITRKSASFNSKTPRTPRPSDLKLTPFNRILTPPQSVDSLPRLRRFSPSQTQTRSFVCLGDDHSIQKDLDSADHTSAEEDKTIDSAKEGCSVKEGGLEELPVVEKAIDNEEKTKEVGGLQVEKKEDNKGKLLESSVSEILSQTVTETVIVTPNVDSSVEFNADTSKNSSLIEVPLSVLKPLDGEVLEEANDGEAGMDNYDEEQKMCCGFFFKDDQKGEDDMAMKRAALLEKRLRREKENQQRKQQLEAELEQKKEEARVKAEEDRQKKEDEKARREFIKQEYLRRKQLKLMEDMDTVIKPRPASCKQKKPRPKSVHRDIMESPKTPVRAPAGSRPRVFSVSSLSLASLNLGDNDSIQSGRRTPRPESADGFLSPCRSASRNGEKDWENGSTTSSVASNTEYTGPKLYKEPSAKSNKHIIQNALAHCCLAGKVNEGQKNKILEEMEKSEANNFLILFRDSGCQFRSLYTYCPEMEEINKLAGIGPKSITLKMIEGLYKYNSDRKQFSHIPAKTMSASVDAITIHSHLWQTKRPVTPKKILPSKS</sequence>
<dbReference type="FunFam" id="3.10.20.360:FF:000001">
    <property type="entry name" value="Calmodulin-regulated spectrin-associated protein 3 isoform 2"/>
    <property type="match status" value="1"/>
</dbReference>
<evidence type="ECO:0000256" key="4">
    <source>
        <dbReference type="ARBA" id="ARBA00023054"/>
    </source>
</evidence>
<dbReference type="Pfam" id="PF17095">
    <property type="entry name" value="CAMSAP_CC1"/>
    <property type="match status" value="1"/>
</dbReference>
<dbReference type="InterPro" id="IPR038209">
    <property type="entry name" value="CKK_dom_sf"/>
</dbReference>
<dbReference type="SUPFAM" id="SSF50346">
    <property type="entry name" value="PRC-barrel domain"/>
    <property type="match status" value="1"/>
</dbReference>
<feature type="compositionally biased region" description="Basic and acidic residues" evidence="8">
    <location>
        <begin position="781"/>
        <end position="825"/>
    </location>
</feature>
<dbReference type="InterPro" id="IPR058042">
    <property type="entry name" value="CAMSAP_N"/>
</dbReference>
<evidence type="ECO:0000313" key="11">
    <source>
        <dbReference type="Ensembl" id="ENSECRP00000018999.1"/>
    </source>
</evidence>
<evidence type="ECO:0000256" key="5">
    <source>
        <dbReference type="ARBA" id="ARBA00023212"/>
    </source>
</evidence>
<feature type="domain" description="CKK" evidence="10">
    <location>
        <begin position="1337"/>
        <end position="1471"/>
    </location>
</feature>
<evidence type="ECO:0000256" key="8">
    <source>
        <dbReference type="SAM" id="MobiDB-lite"/>
    </source>
</evidence>
<name>A0A8C4SLQ3_ERPCA</name>
<organism evidence="11 12">
    <name type="scientific">Erpetoichthys calabaricus</name>
    <name type="common">Rope fish</name>
    <name type="synonym">Calamoichthys calabaricus</name>
    <dbReference type="NCBI Taxonomy" id="27687"/>
    <lineage>
        <taxon>Eukaryota</taxon>
        <taxon>Metazoa</taxon>
        <taxon>Chordata</taxon>
        <taxon>Craniata</taxon>
        <taxon>Vertebrata</taxon>
        <taxon>Euteleostomi</taxon>
        <taxon>Actinopterygii</taxon>
        <taxon>Polypteriformes</taxon>
        <taxon>Polypteridae</taxon>
        <taxon>Erpetoichthys</taxon>
    </lineage>
</organism>
<evidence type="ECO:0000256" key="6">
    <source>
        <dbReference type="PROSITE-ProRule" id="PRU00841"/>
    </source>
</evidence>
<evidence type="ECO:0000259" key="9">
    <source>
        <dbReference type="PROSITE" id="PS50021"/>
    </source>
</evidence>
<comment type="subcellular location">
    <subcellularLocation>
        <location evidence="1">Cytoplasm</location>
        <location evidence="1">Cytoskeleton</location>
    </subcellularLocation>
</comment>
<dbReference type="SUPFAM" id="SSF47576">
    <property type="entry name" value="Calponin-homology domain, CH-domain"/>
    <property type="match status" value="1"/>
</dbReference>
<keyword evidence="4 7" id="KW-0175">Coiled coil</keyword>
<dbReference type="GeneTree" id="ENSGT00950000182975"/>
<feature type="coiled-coil region" evidence="7">
    <location>
        <begin position="735"/>
        <end position="765"/>
    </location>
</feature>
<dbReference type="SMART" id="SM01051">
    <property type="entry name" value="CAMSAP_CKK"/>
    <property type="match status" value="1"/>
</dbReference>
<evidence type="ECO:0000256" key="3">
    <source>
        <dbReference type="ARBA" id="ARBA00022701"/>
    </source>
</evidence>
<feature type="compositionally biased region" description="Polar residues" evidence="8">
    <location>
        <begin position="692"/>
        <end position="707"/>
    </location>
</feature>
<gene>
    <name evidence="11" type="primary">CAMSAP2</name>
    <name evidence="11" type="synonym">camsap2a</name>
</gene>
<feature type="region of interest" description="Disordered" evidence="8">
    <location>
        <begin position="651"/>
        <end position="672"/>
    </location>
</feature>
<evidence type="ECO:0000256" key="1">
    <source>
        <dbReference type="ARBA" id="ARBA00004245"/>
    </source>
</evidence>
<feature type="region of interest" description="Disordered" evidence="8">
    <location>
        <begin position="685"/>
        <end position="708"/>
    </location>
</feature>
<dbReference type="GO" id="GO:0005516">
    <property type="term" value="F:calmodulin binding"/>
    <property type="evidence" value="ECO:0007669"/>
    <property type="project" value="InterPro"/>
</dbReference>
<dbReference type="GO" id="GO:0030507">
    <property type="term" value="F:spectrin binding"/>
    <property type="evidence" value="ECO:0007669"/>
    <property type="project" value="InterPro"/>
</dbReference>
<feature type="region of interest" description="Disordered" evidence="8">
    <location>
        <begin position="1231"/>
        <end position="1269"/>
    </location>
</feature>
<protein>
    <submittedName>
        <fullName evidence="11">Calmodulin regulated spectrin-associated protein family, member 2a</fullName>
    </submittedName>
</protein>
<dbReference type="PANTHER" id="PTHR21595:SF1">
    <property type="entry name" value="CALMODULIN-REGULATED SPECTRIN-ASSOCIATED PROTEIN 2"/>
    <property type="match status" value="1"/>
</dbReference>
<dbReference type="PROSITE" id="PS50021">
    <property type="entry name" value="CH"/>
    <property type="match status" value="1"/>
</dbReference>
<keyword evidence="2" id="KW-0963">Cytoplasm</keyword>
<dbReference type="GO" id="GO:0007026">
    <property type="term" value="P:negative regulation of microtubule depolymerization"/>
    <property type="evidence" value="ECO:0007669"/>
    <property type="project" value="TreeGrafter"/>
</dbReference>
<dbReference type="Pfam" id="PF25532">
    <property type="entry name" value="CH_CAMSAP2_N"/>
    <property type="match status" value="1"/>
</dbReference>
<dbReference type="Proteomes" id="UP000694620">
    <property type="component" value="Chromosome 10"/>
</dbReference>
<feature type="compositionally biased region" description="Polar residues" evidence="8">
    <location>
        <begin position="909"/>
        <end position="948"/>
    </location>
</feature>
<keyword evidence="12" id="KW-1185">Reference proteome</keyword>
<keyword evidence="5" id="KW-0206">Cytoskeleton</keyword>
<dbReference type="PROSITE" id="PS51508">
    <property type="entry name" value="CKK"/>
    <property type="match status" value="1"/>
</dbReference>
<dbReference type="InterPro" id="IPR022613">
    <property type="entry name" value="CH_CAMSAP_2"/>
</dbReference>
<dbReference type="InterPro" id="IPR014797">
    <property type="entry name" value="CKK_CAMSAP"/>
</dbReference>
<dbReference type="GO" id="GO:0031122">
    <property type="term" value="P:cytoplasmic microtubule organization"/>
    <property type="evidence" value="ECO:0007669"/>
    <property type="project" value="TreeGrafter"/>
</dbReference>